<dbReference type="EMBL" id="LVKK01000102">
    <property type="protein sequence ID" value="OAG35994.1"/>
    <property type="molecule type" value="Genomic_DNA"/>
</dbReference>
<name>A0A177EVD8_9EURO</name>
<evidence type="ECO:0000313" key="1">
    <source>
        <dbReference type="EMBL" id="OAG35994.1"/>
    </source>
</evidence>
<accession>A0A177EVD8</accession>
<evidence type="ECO:0000313" key="2">
    <source>
        <dbReference type="Proteomes" id="UP000077002"/>
    </source>
</evidence>
<protein>
    <submittedName>
        <fullName evidence="1">Uncharacterized protein</fullName>
    </submittedName>
</protein>
<proteinExistence type="predicted"/>
<organism evidence="1 2">
    <name type="scientific">Fonsecaea monophora</name>
    <dbReference type="NCBI Taxonomy" id="254056"/>
    <lineage>
        <taxon>Eukaryota</taxon>
        <taxon>Fungi</taxon>
        <taxon>Dikarya</taxon>
        <taxon>Ascomycota</taxon>
        <taxon>Pezizomycotina</taxon>
        <taxon>Eurotiomycetes</taxon>
        <taxon>Chaetothyriomycetidae</taxon>
        <taxon>Chaetothyriales</taxon>
        <taxon>Herpotrichiellaceae</taxon>
        <taxon>Fonsecaea</taxon>
    </lineage>
</organism>
<comment type="caution">
    <text evidence="1">The sequence shown here is derived from an EMBL/GenBank/DDBJ whole genome shotgun (WGS) entry which is preliminary data.</text>
</comment>
<gene>
    <name evidence="1" type="ORF">AYO21_09787</name>
</gene>
<reference evidence="1 2" key="1">
    <citation type="submission" date="2016-03" db="EMBL/GenBank/DDBJ databases">
        <title>Draft genome sequence of the Fonsecaea monophora CBS 269.37.</title>
        <authorList>
            <person name="Bombassaro A."/>
            <person name="Vinicius W.A."/>
            <person name="De Hoog S."/>
            <person name="Sun J."/>
            <person name="Souza E.M."/>
            <person name="Raittz R.T."/>
            <person name="Costa F."/>
            <person name="Leao A.C."/>
            <person name="Tadra-Sfeir M.Z."/>
            <person name="Baura V."/>
            <person name="Balsanelli E."/>
            <person name="Pedrosa F.O."/>
            <person name="Moreno L.F."/>
            <person name="Steffens M.B."/>
            <person name="Xi L."/>
            <person name="Bocca A.L."/>
            <person name="Felipe M.S."/>
            <person name="Teixeira M."/>
            <person name="Telles Filho F.Q."/>
            <person name="Azevedo C.M."/>
            <person name="Gomes R."/>
            <person name="Vicente V.A."/>
        </authorList>
    </citation>
    <scope>NUCLEOTIDE SEQUENCE [LARGE SCALE GENOMIC DNA]</scope>
    <source>
        <strain evidence="1 2">CBS 269.37</strain>
    </source>
</reference>
<dbReference type="RefSeq" id="XP_022507946.1">
    <property type="nucleotide sequence ID" value="XM_022659716.1"/>
</dbReference>
<dbReference type="GeneID" id="34604916"/>
<dbReference type="AlphaFoldDB" id="A0A177EVD8"/>
<dbReference type="Proteomes" id="UP000077002">
    <property type="component" value="Unassembled WGS sequence"/>
</dbReference>
<sequence length="107" mass="11313">MAQAQRNGQSPTVLQDSTSIPCPGMIRMTSRSSLEAIDACSCVMRTVIGRTERVLGLLAKLPQVAQSSSEWLAVAQSGLSKDKDVAVAGGCQASVKSFHAFYAVRVV</sequence>
<keyword evidence="2" id="KW-1185">Reference proteome</keyword>